<gene>
    <name evidence="10" type="primary">asnB</name>
    <name evidence="10" type="ORF">SSPH_02599</name>
</gene>
<proteinExistence type="inferred from homology"/>
<dbReference type="PANTHER" id="PTHR43284">
    <property type="entry name" value="ASPARAGINE SYNTHETASE (GLUTAMINE-HYDROLYZING)"/>
    <property type="match status" value="1"/>
</dbReference>
<evidence type="ECO:0000256" key="3">
    <source>
        <dbReference type="ARBA" id="ARBA00012737"/>
    </source>
</evidence>
<dbReference type="Pfam" id="PF00733">
    <property type="entry name" value="Asn_synthase"/>
    <property type="match status" value="1"/>
</dbReference>
<evidence type="ECO:0000313" key="11">
    <source>
        <dbReference type="Proteomes" id="UP000245702"/>
    </source>
</evidence>
<dbReference type="InterPro" id="IPR006426">
    <property type="entry name" value="Asn_synth_AEB"/>
</dbReference>
<accession>A0ABM9W429</accession>
<dbReference type="NCBIfam" id="TIGR01536">
    <property type="entry name" value="asn_synth_AEB"/>
    <property type="match status" value="1"/>
</dbReference>
<dbReference type="PANTHER" id="PTHR43284:SF1">
    <property type="entry name" value="ASPARAGINE SYNTHETASE"/>
    <property type="match status" value="1"/>
</dbReference>
<sequence length="594" mass="68050">MLTSIHHRGPDDEGIALIGNCALGHRRLSIVDLSTGKQPMKCAKCANHIVFNGEIYGYKNIKTEVLEYPFKTQSDTEVILALYARDNVACLKKIPGMYAFALWDEENRTLFAARDRFGEKPFFYAMGESGEFIFASEIKAILASGLVQPRIDYHSLAHYLQHLYVHPYQTIYENIYTLPPAHYLKYRQGNLEIQRYWNLPTTDNSITLDDACSEFKRLFSCAIEKQLVADVPVGAFLSGGLDSSTVVAVASKYKKDLHTFSFGFEDGFNEGPYAMEIANKYRTKHQELTAKNVDIGEMLLKMNEVYDEPFADSSNIPTYLLSKLASQHMKVILTGDGGDELLGGYSWYKSLLGLDKAKGDHLRYFTLRIAARIAAQLKLKQYQRLSMNLQCEVFKRKYDNIITAHAAQNTYFSDDELKRIFRPVSREKLNDDNYDRIKCEQNICSPEKNINDVLKMDLLDYMPGDILVKIDRASMANSLELRAPFLDVDFASFCILLPHSMKLTKDEDKIVLRKAYQAEWTEAIRTRSKQGFGAPVGQWLKRSSVIKLRKEYLNNNKSKIFEAVDYNETQKLAQEDNYKTWILLVTALWFDKNS</sequence>
<dbReference type="EMBL" id="FCOW01000013">
    <property type="protein sequence ID" value="CVK19932.1"/>
    <property type="molecule type" value="Genomic_DNA"/>
</dbReference>
<evidence type="ECO:0000256" key="2">
    <source>
        <dbReference type="ARBA" id="ARBA00005752"/>
    </source>
</evidence>
<dbReference type="Gene3D" id="3.40.50.620">
    <property type="entry name" value="HUPs"/>
    <property type="match status" value="1"/>
</dbReference>
<dbReference type="CDD" id="cd00712">
    <property type="entry name" value="AsnB"/>
    <property type="match status" value="1"/>
</dbReference>
<dbReference type="EC" id="6.3.5.4" evidence="3"/>
<keyword evidence="4" id="KW-0547">Nucleotide-binding</keyword>
<organism evidence="10 11">
    <name type="scientific">Sporomusa sphaeroides DSM 2875</name>
    <dbReference type="NCBI Taxonomy" id="1337886"/>
    <lineage>
        <taxon>Bacteria</taxon>
        <taxon>Bacillati</taxon>
        <taxon>Bacillota</taxon>
        <taxon>Negativicutes</taxon>
        <taxon>Selenomonadales</taxon>
        <taxon>Sporomusaceae</taxon>
        <taxon>Sporomusa</taxon>
    </lineage>
</organism>
<dbReference type="CDD" id="cd01991">
    <property type="entry name" value="Asn_synthase_B_C"/>
    <property type="match status" value="1"/>
</dbReference>
<dbReference type="InterPro" id="IPR033738">
    <property type="entry name" value="AsnB_N"/>
</dbReference>
<dbReference type="PIRSF" id="PIRSF001589">
    <property type="entry name" value="Asn_synthetase_glu-h"/>
    <property type="match status" value="1"/>
</dbReference>
<dbReference type="InterPro" id="IPR051786">
    <property type="entry name" value="ASN_synthetase/amidase"/>
</dbReference>
<keyword evidence="10" id="KW-0436">Ligase</keyword>
<protein>
    <recommendedName>
        <fullName evidence="3">asparagine synthase (glutamine-hydrolyzing)</fullName>
        <ecNumber evidence="3">6.3.5.4</ecNumber>
    </recommendedName>
</protein>
<evidence type="ECO:0000256" key="1">
    <source>
        <dbReference type="ARBA" id="ARBA00005187"/>
    </source>
</evidence>
<dbReference type="SUPFAM" id="SSF52402">
    <property type="entry name" value="Adenine nucleotide alpha hydrolases-like"/>
    <property type="match status" value="1"/>
</dbReference>
<dbReference type="GO" id="GO:0004066">
    <property type="term" value="F:asparagine synthase (glutamine-hydrolyzing) activity"/>
    <property type="evidence" value="ECO:0007669"/>
    <property type="project" value="UniProtKB-EC"/>
</dbReference>
<evidence type="ECO:0000259" key="9">
    <source>
        <dbReference type="PROSITE" id="PS51278"/>
    </source>
</evidence>
<name>A0ABM9W429_9FIRM</name>
<evidence type="ECO:0000256" key="4">
    <source>
        <dbReference type="ARBA" id="ARBA00022741"/>
    </source>
</evidence>
<keyword evidence="7" id="KW-0315">Glutamine amidotransferase</keyword>
<feature type="domain" description="Glutamine amidotransferase type-2" evidence="9">
    <location>
        <begin position="1"/>
        <end position="189"/>
    </location>
</feature>
<evidence type="ECO:0000313" key="10">
    <source>
        <dbReference type="EMBL" id="CVK19932.1"/>
    </source>
</evidence>
<evidence type="ECO:0000256" key="8">
    <source>
        <dbReference type="ARBA" id="ARBA00048741"/>
    </source>
</evidence>
<dbReference type="SUPFAM" id="SSF56235">
    <property type="entry name" value="N-terminal nucleophile aminohydrolases (Ntn hydrolases)"/>
    <property type="match status" value="1"/>
</dbReference>
<dbReference type="InterPro" id="IPR014729">
    <property type="entry name" value="Rossmann-like_a/b/a_fold"/>
</dbReference>
<dbReference type="Pfam" id="PF13537">
    <property type="entry name" value="GATase_7"/>
    <property type="match status" value="1"/>
</dbReference>
<keyword evidence="11" id="KW-1185">Reference proteome</keyword>
<evidence type="ECO:0000256" key="6">
    <source>
        <dbReference type="ARBA" id="ARBA00022888"/>
    </source>
</evidence>
<dbReference type="Proteomes" id="UP000245702">
    <property type="component" value="Unassembled WGS sequence"/>
</dbReference>
<comment type="pathway">
    <text evidence="1">Amino-acid biosynthesis; L-asparagine biosynthesis; L-asparagine from L-aspartate (L-Gln route): step 1/1.</text>
</comment>
<dbReference type="InterPro" id="IPR001962">
    <property type="entry name" value="Asn_synthase"/>
</dbReference>
<comment type="caution">
    <text evidence="10">The sequence shown here is derived from an EMBL/GenBank/DDBJ whole genome shotgun (WGS) entry which is preliminary data.</text>
</comment>
<dbReference type="InterPro" id="IPR029055">
    <property type="entry name" value="Ntn_hydrolases_N"/>
</dbReference>
<dbReference type="InterPro" id="IPR017932">
    <property type="entry name" value="GATase_2_dom"/>
</dbReference>
<keyword evidence="6" id="KW-0028">Amino-acid biosynthesis</keyword>
<comment type="similarity">
    <text evidence="2">Belongs to the asparagine synthetase family.</text>
</comment>
<comment type="catalytic activity">
    <reaction evidence="8">
        <text>L-aspartate + L-glutamine + ATP + H2O = L-asparagine + L-glutamate + AMP + diphosphate + H(+)</text>
        <dbReference type="Rhea" id="RHEA:12228"/>
        <dbReference type="ChEBI" id="CHEBI:15377"/>
        <dbReference type="ChEBI" id="CHEBI:15378"/>
        <dbReference type="ChEBI" id="CHEBI:29985"/>
        <dbReference type="ChEBI" id="CHEBI:29991"/>
        <dbReference type="ChEBI" id="CHEBI:30616"/>
        <dbReference type="ChEBI" id="CHEBI:33019"/>
        <dbReference type="ChEBI" id="CHEBI:58048"/>
        <dbReference type="ChEBI" id="CHEBI:58359"/>
        <dbReference type="ChEBI" id="CHEBI:456215"/>
        <dbReference type="EC" id="6.3.5.4"/>
    </reaction>
</comment>
<evidence type="ECO:0000256" key="5">
    <source>
        <dbReference type="ARBA" id="ARBA00022840"/>
    </source>
</evidence>
<dbReference type="PROSITE" id="PS51278">
    <property type="entry name" value="GATASE_TYPE_2"/>
    <property type="match status" value="1"/>
</dbReference>
<reference evidence="10 11" key="1">
    <citation type="submission" date="2016-01" db="EMBL/GenBank/DDBJ databases">
        <authorList>
            <person name="Brown R."/>
        </authorList>
    </citation>
    <scope>NUCLEOTIDE SEQUENCE [LARGE SCALE GENOMIC DNA]</scope>
    <source>
        <strain evidence="10">Sporomusa sphaeroides DSM 2875</strain>
    </source>
</reference>
<evidence type="ECO:0000256" key="7">
    <source>
        <dbReference type="ARBA" id="ARBA00022962"/>
    </source>
</evidence>
<keyword evidence="6" id="KW-0061">Asparagine biosynthesis</keyword>
<dbReference type="Gene3D" id="3.60.20.10">
    <property type="entry name" value="Glutamine Phosphoribosylpyrophosphate, subunit 1, domain 1"/>
    <property type="match status" value="1"/>
</dbReference>
<keyword evidence="5" id="KW-0067">ATP-binding</keyword>